<dbReference type="SUPFAM" id="SSF50370">
    <property type="entry name" value="Ricin B-like lectins"/>
    <property type="match status" value="2"/>
</dbReference>
<gene>
    <name evidence="2" type="ORF">GCM10020369_14620</name>
</gene>
<feature type="domain" description="Ricin B lectin" evidence="1">
    <location>
        <begin position="333"/>
        <end position="496"/>
    </location>
</feature>
<dbReference type="PROSITE" id="PS50231">
    <property type="entry name" value="RICIN_B_LECTIN"/>
    <property type="match status" value="2"/>
</dbReference>
<dbReference type="RefSeq" id="WP_345727221.1">
    <property type="nucleotide sequence ID" value="NZ_BAAAYN010000008.1"/>
</dbReference>
<proteinExistence type="predicted"/>
<dbReference type="CDD" id="cd00161">
    <property type="entry name" value="beta-trefoil_Ricin-like"/>
    <property type="match status" value="2"/>
</dbReference>
<sequence>MRQDERGSLPVALLVTMVGVLLSTLLVNTVIAQNTNTRSQIARVAALNAAQTGLDVALAHIRAANDGKATGVLTELPCVDLSGTVAAVSAAAKASYTVEIDYYPVDPQNRSAAWLAANTIRCISGAGAFSTPAYALLRSTGTYTPNSEISTRKTIRTLRGTYAFKTSDVNISGGLVHVYKTASTTDLCFDAGSGSPAAGTPLTMRPCSAGSVAQMWAYNTNLTLSLVSSRTPTMPLGMCLDAGTPQAVGKVVYVQPCATTTQPQQQWSYNDSANFEGTSNGSTLNGYCFNVQTPNVAGSFVVLGSASGSKCQVSNSNVQSFFPEATAGAGAAGAAVSQLVNFKQFGRCLDVTGQKTDADHLISWQCKQAPNPANVAWNQKWTTPTIVDNTTGVESLVTTNKGGLYCLRSPRSTVRGQYVRIVSCSTTSTAQELRWRFFGNTGTYATSYTIVDQSGYCLSPTDPNADNPDLYSIGQQISKIVVAKCDGSTLQKWNAPPSILQATPLKDIVES</sequence>
<comment type="caution">
    <text evidence="2">The sequence shown here is derived from an EMBL/GenBank/DDBJ whole genome shotgun (WGS) entry which is preliminary data.</text>
</comment>
<feature type="domain" description="Ricin B lectin" evidence="1">
    <location>
        <begin position="176"/>
        <end position="314"/>
    </location>
</feature>
<organism evidence="2 3">
    <name type="scientific">Cryptosporangium minutisporangium</name>
    <dbReference type="NCBI Taxonomy" id="113569"/>
    <lineage>
        <taxon>Bacteria</taxon>
        <taxon>Bacillati</taxon>
        <taxon>Actinomycetota</taxon>
        <taxon>Actinomycetes</taxon>
        <taxon>Cryptosporangiales</taxon>
        <taxon>Cryptosporangiaceae</taxon>
        <taxon>Cryptosporangium</taxon>
    </lineage>
</organism>
<dbReference type="InterPro" id="IPR035992">
    <property type="entry name" value="Ricin_B-like_lectins"/>
</dbReference>
<evidence type="ECO:0000259" key="1">
    <source>
        <dbReference type="SMART" id="SM00458"/>
    </source>
</evidence>
<dbReference type="Gene3D" id="2.80.10.50">
    <property type="match status" value="2"/>
</dbReference>
<dbReference type="InterPro" id="IPR000772">
    <property type="entry name" value="Ricin_B_lectin"/>
</dbReference>
<protein>
    <recommendedName>
        <fullName evidence="1">Ricin B lectin domain-containing protein</fullName>
    </recommendedName>
</protein>
<dbReference type="Pfam" id="PF00652">
    <property type="entry name" value="Ricin_B_lectin"/>
    <property type="match status" value="1"/>
</dbReference>
<evidence type="ECO:0000313" key="3">
    <source>
        <dbReference type="Proteomes" id="UP001501676"/>
    </source>
</evidence>
<reference evidence="3" key="1">
    <citation type="journal article" date="2019" name="Int. J. Syst. Evol. Microbiol.">
        <title>The Global Catalogue of Microorganisms (GCM) 10K type strain sequencing project: providing services to taxonomists for standard genome sequencing and annotation.</title>
        <authorList>
            <consortium name="The Broad Institute Genomics Platform"/>
            <consortium name="The Broad Institute Genome Sequencing Center for Infectious Disease"/>
            <person name="Wu L."/>
            <person name="Ma J."/>
        </authorList>
    </citation>
    <scope>NUCLEOTIDE SEQUENCE [LARGE SCALE GENOMIC DNA]</scope>
    <source>
        <strain evidence="3">JCM 9458</strain>
    </source>
</reference>
<name>A0ABP6STZ9_9ACTN</name>
<keyword evidence="3" id="KW-1185">Reference proteome</keyword>
<dbReference type="Proteomes" id="UP001501676">
    <property type="component" value="Unassembled WGS sequence"/>
</dbReference>
<evidence type="ECO:0000313" key="2">
    <source>
        <dbReference type="EMBL" id="GAA3384539.1"/>
    </source>
</evidence>
<accession>A0ABP6STZ9</accession>
<dbReference type="SMART" id="SM00458">
    <property type="entry name" value="RICIN"/>
    <property type="match status" value="2"/>
</dbReference>
<dbReference type="EMBL" id="BAAAYN010000008">
    <property type="protein sequence ID" value="GAA3384539.1"/>
    <property type="molecule type" value="Genomic_DNA"/>
</dbReference>